<name>A0ABM1RU34_CAMSA</name>
<evidence type="ECO:0000313" key="3">
    <source>
        <dbReference type="RefSeq" id="XP_019102522.1"/>
    </source>
</evidence>
<feature type="transmembrane region" description="Helical" evidence="1">
    <location>
        <begin position="197"/>
        <end position="219"/>
    </location>
</feature>
<gene>
    <name evidence="3 4" type="primary">LOC104792676</name>
</gene>
<dbReference type="RefSeq" id="XP_019102522.1">
    <property type="nucleotide sequence ID" value="XM_019246977.1"/>
</dbReference>
<evidence type="ECO:0000256" key="1">
    <source>
        <dbReference type="SAM" id="Phobius"/>
    </source>
</evidence>
<feature type="transmembrane region" description="Helical" evidence="1">
    <location>
        <begin position="110"/>
        <end position="133"/>
    </location>
</feature>
<dbReference type="RefSeq" id="XP_019102523.1">
    <property type="nucleotide sequence ID" value="XM_019246978.1"/>
</dbReference>
<dbReference type="Proteomes" id="UP000694864">
    <property type="component" value="Chromosome 6"/>
</dbReference>
<sequence length="220" mass="24196">MSVAGVYRLTLSLPPKCYLHNFSIPVNGNHTPSLLPHRYSVFHHSRRLASNKSDAEAEPSYGEGTHINDSVYVSSILSGEMLDKNGTRRSNPFVSEELLKKLKRYGLSGILSYGLLNTVYYSTAFLLVWFYVAPEPGKMGYLAAAERFLKVMAMVWAGSQVTKLIRIGGAVALAPIVDRGLSWFTVKCKFESQGKAFGALVGICLGLALMLFVVVTLLWA</sequence>
<protein>
    <submittedName>
        <fullName evidence="3">Uncharacterized protein LOC104792676 isoform X1</fullName>
    </submittedName>
    <submittedName>
        <fullName evidence="4">Uncharacterized protein LOC104792676 isoform X2</fullName>
    </submittedName>
</protein>
<evidence type="ECO:0000313" key="2">
    <source>
        <dbReference type="Proteomes" id="UP000694864"/>
    </source>
</evidence>
<keyword evidence="1" id="KW-0812">Transmembrane</keyword>
<organism evidence="2 3">
    <name type="scientific">Camelina sativa</name>
    <name type="common">False flax</name>
    <name type="synonym">Myagrum sativum</name>
    <dbReference type="NCBI Taxonomy" id="90675"/>
    <lineage>
        <taxon>Eukaryota</taxon>
        <taxon>Viridiplantae</taxon>
        <taxon>Streptophyta</taxon>
        <taxon>Embryophyta</taxon>
        <taxon>Tracheophyta</taxon>
        <taxon>Spermatophyta</taxon>
        <taxon>Magnoliopsida</taxon>
        <taxon>eudicotyledons</taxon>
        <taxon>Gunneridae</taxon>
        <taxon>Pentapetalae</taxon>
        <taxon>rosids</taxon>
        <taxon>malvids</taxon>
        <taxon>Brassicales</taxon>
        <taxon>Brassicaceae</taxon>
        <taxon>Camelineae</taxon>
        <taxon>Camelina</taxon>
    </lineage>
</organism>
<dbReference type="PANTHER" id="PTHR34370">
    <property type="entry name" value="OS04G0600100 PROTEIN"/>
    <property type="match status" value="1"/>
</dbReference>
<proteinExistence type="predicted"/>
<reference evidence="2" key="1">
    <citation type="journal article" date="1997" name="Nucleic Acids Res.">
        <title>tRNAscan-SE: a program for improved detection of transfer RNA genes in genomic sequence.</title>
        <authorList>
            <person name="Lowe T.M."/>
            <person name="Eddy S.R."/>
        </authorList>
    </citation>
    <scope>NUCLEOTIDE SEQUENCE [LARGE SCALE GENOMIC DNA]</scope>
    <source>
        <strain evidence="2">r\DH55</strain>
    </source>
</reference>
<dbReference type="GeneID" id="104792676"/>
<reference evidence="2" key="2">
    <citation type="journal article" date="2014" name="Nat. Commun.">
        <title>The emerging biofuel crop Camelina sativa retains a highly undifferentiated hexaploid genome structure.</title>
        <authorList>
            <person name="Kagale S."/>
            <person name="Koh C."/>
            <person name="Nixon J."/>
            <person name="Bollina V."/>
            <person name="Clarke W.E."/>
            <person name="Tuteja R."/>
            <person name="Spillane C."/>
            <person name="Robinson S.J."/>
            <person name="Links M.G."/>
            <person name="Clarke C."/>
            <person name="Higgins E.E."/>
            <person name="Huebert T."/>
            <person name="Sharpe A.G."/>
            <person name="Parkin I.A."/>
        </authorList>
    </citation>
    <scope>NUCLEOTIDE SEQUENCE [LARGE SCALE GENOMIC DNA]</scope>
    <source>
        <strain evidence="2">r\DH55</strain>
    </source>
</reference>
<keyword evidence="1" id="KW-1133">Transmembrane helix</keyword>
<keyword evidence="1" id="KW-0472">Membrane</keyword>
<keyword evidence="2" id="KW-1185">Reference proteome</keyword>
<reference evidence="3 4" key="3">
    <citation type="submission" date="2025-05" db="UniProtKB">
        <authorList>
            <consortium name="RefSeq"/>
        </authorList>
    </citation>
    <scope>IDENTIFICATION</scope>
    <source>
        <tissue evidence="3 4">Leaf</tissue>
    </source>
</reference>
<evidence type="ECO:0000313" key="4">
    <source>
        <dbReference type="RefSeq" id="XP_019102523.1"/>
    </source>
</evidence>
<accession>A0ABM1RU34</accession>
<dbReference type="PANTHER" id="PTHR34370:SF2">
    <property type="entry name" value="GAG-POL POLYPROTEIN_RETROTRANSPOSON"/>
    <property type="match status" value="1"/>
</dbReference>